<organism evidence="4 5">
    <name type="scientific">Asticcacaulis excentricus (strain ATCC 15261 / DSM 4724 / KCTC 12464 / NCIMB 9791 / VKM B-1370 / CB 48)</name>
    <dbReference type="NCBI Taxonomy" id="573065"/>
    <lineage>
        <taxon>Bacteria</taxon>
        <taxon>Pseudomonadati</taxon>
        <taxon>Pseudomonadota</taxon>
        <taxon>Alphaproteobacteria</taxon>
        <taxon>Caulobacterales</taxon>
        <taxon>Caulobacteraceae</taxon>
        <taxon>Asticcacaulis</taxon>
    </lineage>
</organism>
<evidence type="ECO:0000313" key="4">
    <source>
        <dbReference type="EMBL" id="ADU15329.1"/>
    </source>
</evidence>
<dbReference type="NCBIfam" id="TIGR01643">
    <property type="entry name" value="YD_repeat_2x"/>
    <property type="match status" value="1"/>
</dbReference>
<evidence type="ECO:0000256" key="2">
    <source>
        <dbReference type="SAM" id="SignalP"/>
    </source>
</evidence>
<evidence type="ECO:0000259" key="3">
    <source>
        <dbReference type="Pfam" id="PF25023"/>
    </source>
</evidence>
<protein>
    <submittedName>
        <fullName evidence="4">YD repeat protein</fullName>
    </submittedName>
</protein>
<dbReference type="Pfam" id="PF25023">
    <property type="entry name" value="TEN_YD-shell"/>
    <property type="match status" value="1"/>
</dbReference>
<dbReference type="NCBIfam" id="TIGR03696">
    <property type="entry name" value="Rhs_assc_core"/>
    <property type="match status" value="1"/>
</dbReference>
<feature type="chain" id="PRO_5003226847" evidence="2">
    <location>
        <begin position="22"/>
        <end position="1421"/>
    </location>
</feature>
<dbReference type="InterPro" id="IPR056823">
    <property type="entry name" value="TEN-like_YD-shell"/>
</dbReference>
<dbReference type="PANTHER" id="PTHR32305">
    <property type="match status" value="1"/>
</dbReference>
<evidence type="ECO:0000256" key="1">
    <source>
        <dbReference type="ARBA" id="ARBA00022737"/>
    </source>
</evidence>
<dbReference type="Gene3D" id="2.180.10.10">
    <property type="entry name" value="RHS repeat-associated core"/>
    <property type="match status" value="3"/>
</dbReference>
<dbReference type="EMBL" id="CP002398">
    <property type="protein sequence ID" value="ADU15329.1"/>
    <property type="molecule type" value="Genomic_DNA"/>
</dbReference>
<keyword evidence="1" id="KW-0677">Repeat</keyword>
<name>E8RVQ7_ASTEC</name>
<proteinExistence type="predicted"/>
<dbReference type="InterPro" id="IPR006530">
    <property type="entry name" value="YD"/>
</dbReference>
<dbReference type="KEGG" id="aex:Astex_3708"/>
<keyword evidence="2" id="KW-0732">Signal</keyword>
<dbReference type="InterPro" id="IPR022385">
    <property type="entry name" value="Rhs_assc_core"/>
</dbReference>
<dbReference type="HOGENOM" id="CLU_003893_0_0_5"/>
<dbReference type="RefSeq" id="WP_013481142.1">
    <property type="nucleotide sequence ID" value="NC_014819.1"/>
</dbReference>
<accession>E8RVQ7</accession>
<geneLocation type="plasmid" evidence="4 5">
    <name>pASTEX02</name>
</geneLocation>
<dbReference type="Proteomes" id="UP000001492">
    <property type="component" value="Plasmid pASTEX02"/>
</dbReference>
<evidence type="ECO:0000313" key="5">
    <source>
        <dbReference type="Proteomes" id="UP000001492"/>
    </source>
</evidence>
<reference evidence="5" key="1">
    <citation type="submission" date="2010-12" db="EMBL/GenBank/DDBJ databases">
        <title>Complete sequence of plasmid 2 of Asticcacaulis excentricus CB 48.</title>
        <authorList>
            <consortium name="US DOE Joint Genome Institute"/>
            <person name="Lucas S."/>
            <person name="Copeland A."/>
            <person name="Lapidus A."/>
            <person name="Cheng J.-F."/>
            <person name="Bruce D."/>
            <person name="Goodwin L."/>
            <person name="Pitluck S."/>
            <person name="Teshima H."/>
            <person name="Davenport K."/>
            <person name="Detter J.C."/>
            <person name="Han C."/>
            <person name="Tapia R."/>
            <person name="Land M."/>
            <person name="Hauser L."/>
            <person name="Jeffries C."/>
            <person name="Kyrpides N."/>
            <person name="Ivanova N."/>
            <person name="Ovchinnikova G."/>
            <person name="Brun Y.V."/>
            <person name="Woyke T."/>
        </authorList>
    </citation>
    <scope>NUCLEOTIDE SEQUENCE [LARGE SCALE GENOMIC DNA]</scope>
    <source>
        <strain evidence="5">ATCC 15261 / DSM 4724 / KCTC 12464 / NCIMB 9791 / VKM B-1370 / CB 48</strain>
        <plasmid evidence="5">pASTEX02</plasmid>
    </source>
</reference>
<keyword evidence="5" id="KW-1185">Reference proteome</keyword>
<feature type="signal peptide" evidence="2">
    <location>
        <begin position="1"/>
        <end position="21"/>
    </location>
</feature>
<dbReference type="InterPro" id="IPR050708">
    <property type="entry name" value="T6SS_VgrG/RHS"/>
</dbReference>
<sequence length="1421" mass="152180">MTISTSIRALALSALSVFALASGHAAFAQSTALSVPVTTSIDGNGVDLMSGKFEFPIPSISTAGISESRTSFDPKYLDNFSGVLNSSSDANGSYLTVTIGTSSEKFKLNGSTYSPIEGGVNTLTCVPATCAYTMKDGTVATFDRSMTAPSGLAANAGSLFKIEKPDGEVIGIYYKTQTFTAPASPPTTYTYRVPLTVTSSLGWMIKYESSVGNYELVINKVYIINTGIDYCGIFADSCTPPNSTSWPTLAIGAGLYSDGTGAALVSVSSTSPFAASTTVTLPSGAQKTISRTGDKVTKVQVGSTYWNYAYSTSGSLQTTTVTDVNGSTRVIVTDLTKGKVISDKNELNQTTKYDYDTNGRIIRVINPDATYSGTTLTGGYTFYEYDARGNVFKITIYPKNGGTPLTAQANYDPSCSNIKTCNKPNYVIDPTGVRTDFTYDPTHGGILSEKKPAVNSVRPEVRYSYTQVFPTIKNDVGGNVPQPGVWRLSETSSCMVGDVADGCVGTVDEAKTSITYTAINALPMTKTVSRGNGTLSQTATETYDYKGNLVISDGPQPGTFDAVYSFYDHRNRLVGKIGMDPDGAGSLGRPAIRYFVDNDNRVGQVNTGSVTGTDWTAITNMTLLARDHTYFETATGLPNLAYHYDGGGTLRQVAQRNYDTLLRVKCVAQRMNPGVFGSISSTDACVLGTAGSDGNDRISRYTYNAIGALLTSESGIGTGQARVDRFKQYDSANGNLTFERDATSNWTAYSYDSFNRMYKTCYPTVTPSGAASVADCQQVNFNASTGRVDSINLRPTGGVSPVIGLTYDAVGRLSTRNSAVSESFSYNNFAQVTSHTNNGVTETFTFNSLGALETNVQPLGTVSYEYDAYGRRSKLIYPGGLHVLYTYNPDGSLAGIYEDGSATLATMDYDAHGRRAHLYRGNGQHTTYTFDIRANLSTLTNASVNSQGFTYNTANQIATRTQTNSLFQVIPTADKTLTYAINGLNQISNVNGTGFSHDGRGNMTSDGAVNYGYTVGNMLTSTSTGATLTYDAANRLLSITKAGVTTKFLYDGTDLIAEYDGSNNLLRRYVHGPGIDEPVVWYEGSGTGTKYYFMSDHQGSIQAVLNSNGTVNSTYAYDEYGVPYTTSGSLFSRFRYTGQAYLSEIGLYYYKARMYSPTLGRFLQTDPIGYDDGMNWYAYVHNDPMNGKDPSGLCEESTPEVIVICGSKKGKGSDNGDDDTAKDAWNFWKWLKRQLGWGKKKRVSTSEPFILQTNTLPSCPAGPYDNYDLPFGPSATAMVLVGGLSGEFSPGISVPRGAWSRLDFTGSQLYLEGSGTILAGGGLYVGAGGKTKDVPSFMELFNWEQASGPKAVWSSDETASSLQGGVAWNLGAEIEFEQSGPLGTFGGDAGWSGGPVRGYGAYIARGWTRKVAAATPPLGCQ</sequence>
<keyword evidence="4" id="KW-0614">Plasmid</keyword>
<gene>
    <name evidence="4" type="ordered locus">Astex_3708</name>
</gene>
<dbReference type="OrthoDB" id="7169608at2"/>
<dbReference type="PANTHER" id="PTHR32305:SF15">
    <property type="entry name" value="PROTEIN RHSA-RELATED"/>
    <property type="match status" value="1"/>
</dbReference>
<feature type="domain" description="Teneurin-like YD-shell" evidence="3">
    <location>
        <begin position="906"/>
        <end position="1184"/>
    </location>
</feature>